<keyword evidence="1" id="KW-0175">Coiled coil</keyword>
<dbReference type="Pfam" id="PF13166">
    <property type="entry name" value="AAA_13"/>
    <property type="match status" value="1"/>
</dbReference>
<dbReference type="GO" id="GO:0006302">
    <property type="term" value="P:double-strand break repair"/>
    <property type="evidence" value="ECO:0007669"/>
    <property type="project" value="TreeGrafter"/>
</dbReference>
<dbReference type="SUPFAM" id="SSF52540">
    <property type="entry name" value="P-loop containing nucleoside triphosphate hydrolases"/>
    <property type="match status" value="1"/>
</dbReference>
<organism evidence="3 4">
    <name type="scientific">Candidatus Mycosynbacter amalyticus</name>
    <dbReference type="NCBI Taxonomy" id="2665156"/>
    <lineage>
        <taxon>Bacteria</taxon>
        <taxon>Candidatus Saccharimonadota</taxon>
        <taxon>Candidatus Saccharimonadota incertae sedis</taxon>
        <taxon>Candidatus Mycosynbacter</taxon>
    </lineage>
</organism>
<dbReference type="Proteomes" id="UP001059824">
    <property type="component" value="Chromosome"/>
</dbReference>
<sequence>MTPVEKVTDFTLKSFTGYTGPSCLFGRSNIFFAPNGNGKSSLALGLRTEYLKTHDEANLRIYNKHFVSEQLLLQDGGGIKGVKADFGKVDVDLEKRIQEQSDLNDKAQAEIDTLTEENEKLIAATTTTLDDIFKRRKGKASIAKKPIKEGIHEKVVQLWTDDYTNAVKQFPDEKYDEIDGEKDFKSTLDLINSLSLSRSPEIAEADFEELGRITAKTYSTIEIPSADIVSWLETGLELHSGKDHCEYCKSPLDTKEVAQRIQAYLDDERSVDRKILEKIQNSLRLIYKNINGITDASETVTVTLEQDESVKQSLAALATSKQAIEDAGKVIADKIEAMSEKASIDVDSLKNTLDTAQEHIQALLDVREKLKSLYEDKINRLEILVKGAIGFEVKNSQLVSDNTAAYTENNKKIAELKKDIRTRTEAIRKLRDSKSDLSDFAEYLNQIFEEIGIGFKLVLSGKAYALQHSILNVDLNIDDISEGERNLLALVYFYYEMLGSDKKNLKDNLEIVIIDDPATSMDDENRFFILELVKSIIDNRNFQSFVLTHSWRDYCDLCYGKYEEANVKKFEITKVSGQSDIELSRSVTMPYRKLYKEIYEFSQKTADQLTPDEALHMPNTMRRVLEEYIRFNFGIALATQSSYNEIAVALFETEVINISVNNEAKLKKLLSVCNVLSHGTTPTRSIAEIHTSSRFLMNRIKDINTYHHNEMKQ</sequence>
<evidence type="ECO:0000256" key="1">
    <source>
        <dbReference type="SAM" id="Coils"/>
    </source>
</evidence>
<dbReference type="Gene3D" id="3.40.50.300">
    <property type="entry name" value="P-loop containing nucleotide triphosphate hydrolases"/>
    <property type="match status" value="1"/>
</dbReference>
<proteinExistence type="predicted"/>
<accession>A0A857MUE3</accession>
<dbReference type="AlphaFoldDB" id="A0A857MUE3"/>
<keyword evidence="4" id="KW-1185">Reference proteome</keyword>
<dbReference type="KEGG" id="mama:GII36_04125"/>
<feature type="domain" description="Protein CR006 P-loop" evidence="2">
    <location>
        <begin position="25"/>
        <end position="681"/>
    </location>
</feature>
<protein>
    <submittedName>
        <fullName evidence="3">AAA family ATPase</fullName>
    </submittedName>
</protein>
<reference evidence="3" key="1">
    <citation type="journal article" date="2021" name="Nat. Microbiol.">
        <title>Cocultivation of an ultrasmall environmental parasitic bacterium with lytic ability against bacteria associated with wastewater foams.</title>
        <authorList>
            <person name="Batinovic S."/>
            <person name="Rose J.J.A."/>
            <person name="Ratcliffe J."/>
            <person name="Seviour R.J."/>
            <person name="Petrovski S."/>
        </authorList>
    </citation>
    <scope>NUCLEOTIDE SEQUENCE</scope>
    <source>
        <strain evidence="3">JR1</strain>
    </source>
</reference>
<dbReference type="PANTHER" id="PTHR32182">
    <property type="entry name" value="DNA REPLICATION AND REPAIR PROTEIN RECF"/>
    <property type="match status" value="1"/>
</dbReference>
<dbReference type="RefSeq" id="WP_260762761.1">
    <property type="nucleotide sequence ID" value="NZ_CP045921.1"/>
</dbReference>
<evidence type="ECO:0000313" key="4">
    <source>
        <dbReference type="Proteomes" id="UP001059824"/>
    </source>
</evidence>
<evidence type="ECO:0000259" key="2">
    <source>
        <dbReference type="Pfam" id="PF13166"/>
    </source>
</evidence>
<feature type="coiled-coil region" evidence="1">
    <location>
        <begin position="346"/>
        <end position="373"/>
    </location>
</feature>
<gene>
    <name evidence="3" type="ORF">GII36_04125</name>
</gene>
<dbReference type="PANTHER" id="PTHR32182:SF22">
    <property type="entry name" value="ATP-DEPENDENT ENDONUCLEASE, OLD FAMILY-RELATED"/>
    <property type="match status" value="1"/>
</dbReference>
<dbReference type="InterPro" id="IPR026866">
    <property type="entry name" value="CR006_AAA"/>
</dbReference>
<dbReference type="EMBL" id="CP045921">
    <property type="protein sequence ID" value="QHN43017.1"/>
    <property type="molecule type" value="Genomic_DNA"/>
</dbReference>
<dbReference type="InterPro" id="IPR027417">
    <property type="entry name" value="P-loop_NTPase"/>
</dbReference>
<feature type="coiled-coil region" evidence="1">
    <location>
        <begin position="90"/>
        <end position="124"/>
    </location>
</feature>
<dbReference type="GO" id="GO:0000731">
    <property type="term" value="P:DNA synthesis involved in DNA repair"/>
    <property type="evidence" value="ECO:0007669"/>
    <property type="project" value="TreeGrafter"/>
</dbReference>
<name>A0A857MUE3_9BACT</name>
<evidence type="ECO:0000313" key="3">
    <source>
        <dbReference type="EMBL" id="QHN43017.1"/>
    </source>
</evidence>